<dbReference type="Pfam" id="PF07727">
    <property type="entry name" value="RVT_2"/>
    <property type="match status" value="1"/>
</dbReference>
<dbReference type="Proteomes" id="UP001341281">
    <property type="component" value="Chromosome 06"/>
</dbReference>
<accession>A0AAQ3TWC9</accession>
<dbReference type="CDD" id="cd09272">
    <property type="entry name" value="RNase_HI_RT_Ty1"/>
    <property type="match status" value="1"/>
</dbReference>
<dbReference type="EMBL" id="CP144750">
    <property type="protein sequence ID" value="WVZ80783.1"/>
    <property type="molecule type" value="Genomic_DNA"/>
</dbReference>
<dbReference type="InterPro" id="IPR043502">
    <property type="entry name" value="DNA/RNA_pol_sf"/>
</dbReference>
<dbReference type="SUPFAM" id="SSF56672">
    <property type="entry name" value="DNA/RNA polymerases"/>
    <property type="match status" value="1"/>
</dbReference>
<evidence type="ECO:0000259" key="1">
    <source>
        <dbReference type="Pfam" id="PF07727"/>
    </source>
</evidence>
<proteinExistence type="predicted"/>
<dbReference type="InterPro" id="IPR013103">
    <property type="entry name" value="RVT_2"/>
</dbReference>
<dbReference type="AlphaFoldDB" id="A0AAQ3TWC9"/>
<evidence type="ECO:0000313" key="2">
    <source>
        <dbReference type="EMBL" id="WVZ80783.1"/>
    </source>
</evidence>
<reference evidence="2 3" key="1">
    <citation type="submission" date="2024-02" db="EMBL/GenBank/DDBJ databases">
        <title>High-quality chromosome-scale genome assembly of Pensacola bahiagrass (Paspalum notatum Flugge var. saurae).</title>
        <authorList>
            <person name="Vega J.M."/>
            <person name="Podio M."/>
            <person name="Orjuela J."/>
            <person name="Siena L.A."/>
            <person name="Pessino S.C."/>
            <person name="Combes M.C."/>
            <person name="Mariac C."/>
            <person name="Albertini E."/>
            <person name="Pupilli F."/>
            <person name="Ortiz J.P.A."/>
            <person name="Leblanc O."/>
        </authorList>
    </citation>
    <scope>NUCLEOTIDE SEQUENCE [LARGE SCALE GENOMIC DNA]</scope>
    <source>
        <strain evidence="2">R1</strain>
        <tissue evidence="2">Leaf</tissue>
    </source>
</reference>
<dbReference type="PANTHER" id="PTHR11439:SF442">
    <property type="entry name" value="CYSTEINE-RICH RLK (RECEPTOR-LIKE PROTEIN KINASE) 8"/>
    <property type="match status" value="1"/>
</dbReference>
<name>A0AAQ3TWC9_PASNO</name>
<organism evidence="2 3">
    <name type="scientific">Paspalum notatum var. saurae</name>
    <dbReference type="NCBI Taxonomy" id="547442"/>
    <lineage>
        <taxon>Eukaryota</taxon>
        <taxon>Viridiplantae</taxon>
        <taxon>Streptophyta</taxon>
        <taxon>Embryophyta</taxon>
        <taxon>Tracheophyta</taxon>
        <taxon>Spermatophyta</taxon>
        <taxon>Magnoliopsida</taxon>
        <taxon>Liliopsida</taxon>
        <taxon>Poales</taxon>
        <taxon>Poaceae</taxon>
        <taxon>PACMAD clade</taxon>
        <taxon>Panicoideae</taxon>
        <taxon>Andropogonodae</taxon>
        <taxon>Paspaleae</taxon>
        <taxon>Paspalinae</taxon>
        <taxon>Paspalum</taxon>
    </lineage>
</organism>
<protein>
    <recommendedName>
        <fullName evidence="1">Reverse transcriptase Ty1/copia-type domain-containing protein</fullName>
    </recommendedName>
</protein>
<sequence length="411" mass="46067">MDVKSAFLNGFIEEEVYVRQPPGFESTKFPNRVYKLRKALYGLKQAPRAWYARLKSFLLKSGFVMGLVDKTLFLLSRGRDTMIVQIYVDDIIFGGSSQALVSSFAEQMSREFEMSLMGELQFFLGLQIKQGPEGTFVHQAKYTRDILKKFDMSDSKPMTTPMSTNTTLDADEDGEAVDQKEFQGMIGSLLYLTATRPDIQFAVSPRTSHRQAVKRIFKYLNFTPELGLWYSGSFLSLTGFSDADHAGCQIDRKSTSGTCQLLGTSLVSWSSRKQASVSLSTTEAEYIAAASCCSQLLWMKATLSDFGLRFGRIPLLVDSTSAISVAKNPVLHSRTKHIDVRFHFLRDHYEKGDIDLVHVVTQIQLADIFTKPLEFSAFVRLRGEIGVEGVDNALIKGEIESQWTSLIALLV</sequence>
<keyword evidence="3" id="KW-1185">Reference proteome</keyword>
<feature type="domain" description="Reverse transcriptase Ty1/copia-type" evidence="1">
    <location>
        <begin position="1"/>
        <end position="163"/>
    </location>
</feature>
<evidence type="ECO:0000313" key="3">
    <source>
        <dbReference type="Proteomes" id="UP001341281"/>
    </source>
</evidence>
<gene>
    <name evidence="2" type="ORF">U9M48_028234</name>
</gene>
<dbReference type="PANTHER" id="PTHR11439">
    <property type="entry name" value="GAG-POL-RELATED RETROTRANSPOSON"/>
    <property type="match status" value="1"/>
</dbReference>